<feature type="domain" description="PLD phosphodiesterase" evidence="6">
    <location>
        <begin position="173"/>
        <end position="200"/>
    </location>
</feature>
<dbReference type="Proteomes" id="UP001254257">
    <property type="component" value="Unassembled WGS sequence"/>
</dbReference>
<keyword evidence="4" id="KW-0964">Secreted</keyword>
<evidence type="ECO:0000259" key="6">
    <source>
        <dbReference type="PROSITE" id="PS50035"/>
    </source>
</evidence>
<protein>
    <recommendedName>
        <fullName evidence="3">Phospholipase D</fullName>
    </recommendedName>
    <alternativeName>
        <fullName evidence="5">Choline phosphatase</fullName>
    </alternativeName>
</protein>
<proteinExistence type="predicted"/>
<name>A0ABU3S5X3_9HYPH</name>
<dbReference type="CDD" id="cd09113">
    <property type="entry name" value="PLDc_ymdC_like_2"/>
    <property type="match status" value="1"/>
</dbReference>
<dbReference type="PROSITE" id="PS50035">
    <property type="entry name" value="PLD"/>
    <property type="match status" value="2"/>
</dbReference>
<evidence type="ECO:0000256" key="1">
    <source>
        <dbReference type="ARBA" id="ARBA00003145"/>
    </source>
</evidence>
<dbReference type="InterPro" id="IPR025202">
    <property type="entry name" value="PLD-like_dom"/>
</dbReference>
<dbReference type="EMBL" id="JAWDID010000011">
    <property type="protein sequence ID" value="MDU0340179.1"/>
    <property type="molecule type" value="Genomic_DNA"/>
</dbReference>
<comment type="caution">
    <text evidence="7">The sequence shown here is derived from an EMBL/GenBank/DDBJ whole genome shotgun (WGS) entry which is preliminary data.</text>
</comment>
<evidence type="ECO:0000313" key="8">
    <source>
        <dbReference type="Proteomes" id="UP001254257"/>
    </source>
</evidence>
<dbReference type="SMART" id="SM00155">
    <property type="entry name" value="PLDc"/>
    <property type="match status" value="2"/>
</dbReference>
<organism evidence="7 8">
    <name type="scientific">Bosea rubneri</name>
    <dbReference type="NCBI Taxonomy" id="3075434"/>
    <lineage>
        <taxon>Bacteria</taxon>
        <taxon>Pseudomonadati</taxon>
        <taxon>Pseudomonadota</taxon>
        <taxon>Alphaproteobacteria</taxon>
        <taxon>Hyphomicrobiales</taxon>
        <taxon>Boseaceae</taxon>
        <taxon>Bosea</taxon>
    </lineage>
</organism>
<gene>
    <name evidence="7" type="ORF">RKE40_09820</name>
</gene>
<dbReference type="PANTHER" id="PTHR21248:SF12">
    <property type="entry name" value="CARDIOLIPIN SYNTHASE C"/>
    <property type="match status" value="1"/>
</dbReference>
<feature type="domain" description="PLD phosphodiesterase" evidence="6">
    <location>
        <begin position="407"/>
        <end position="434"/>
    </location>
</feature>
<dbReference type="InterPro" id="IPR001736">
    <property type="entry name" value="PLipase_D/transphosphatidylase"/>
</dbReference>
<sequence length="516" mass="56448">MHIFEIVLFGVTLFVLSSLAAIYSYGRFSRRARGAPTMALPVSDEETALDRAVAPLLRDHPNQSGLLLVADNLQAFAVRAFAARNAGRSLDLQYYYWLDDLTGGLLAREVIAAADRGVRVRLLIDDINTRGDDASYLGLDRHPNIEVRLFNPSRNRSSSLRRGIELALRAFKATRRMHNKAWIADGRIAIIGGRNIGDAYFDASRTTNFHDLDVLLVGEAVPQAERIFDDFWNSPAVIPLCSLSRSKLRRKLASQARRPSRRLLNAAPFLTNLAERKEANVLPEAGRSLLWSAEVEVVSDPPAKAWDPRGTGWLAGRLLRALSAARNELNITSPYFIPGRKGASAFAALARRGVKISVLTNSLAATDVVAVHGAYARYRKPLLESGVALYELRPEIIRDGPSLFGSRGASLHTKAFTVDDGVGFVGSFNFDPRSASLNTEMGVIFNDARLVEQMRAIFVSQTSPNCSYQVAIEGSSLVWNDAAATQARKLRSEPGAGLGRRLAASVIGVLPIESQL</sequence>
<dbReference type="RefSeq" id="WP_316018052.1">
    <property type="nucleotide sequence ID" value="NZ_JAWDID010000011.1"/>
</dbReference>
<accession>A0ABU3S5X3</accession>
<dbReference type="SUPFAM" id="SSF56024">
    <property type="entry name" value="Phospholipase D/nuclease"/>
    <property type="match status" value="2"/>
</dbReference>
<evidence type="ECO:0000256" key="3">
    <source>
        <dbReference type="ARBA" id="ARBA00018392"/>
    </source>
</evidence>
<evidence type="ECO:0000313" key="7">
    <source>
        <dbReference type="EMBL" id="MDU0340179.1"/>
    </source>
</evidence>
<dbReference type="Gene3D" id="3.30.870.10">
    <property type="entry name" value="Endonuclease Chain A"/>
    <property type="match status" value="2"/>
</dbReference>
<evidence type="ECO:0000256" key="5">
    <source>
        <dbReference type="ARBA" id="ARBA00029594"/>
    </source>
</evidence>
<reference evidence="7 8" key="1">
    <citation type="submission" date="2023-09" db="EMBL/GenBank/DDBJ databases">
        <title>Whole genome shotgun sequencing (WGS) of Bosea sp. ZW T0_25, isolated from stored onions (Allium cepa).</title>
        <authorList>
            <person name="Stoll D.A."/>
            <person name="Huch M."/>
        </authorList>
    </citation>
    <scope>NUCLEOTIDE SEQUENCE [LARGE SCALE GENOMIC DNA]</scope>
    <source>
        <strain evidence="7 8">ZW T0_25</strain>
    </source>
</reference>
<dbReference type="PANTHER" id="PTHR21248">
    <property type="entry name" value="CARDIOLIPIN SYNTHASE"/>
    <property type="match status" value="1"/>
</dbReference>
<comment type="function">
    <text evidence="1">Could be a virulence factor.</text>
</comment>
<dbReference type="Pfam" id="PF13091">
    <property type="entry name" value="PLDc_2"/>
    <property type="match status" value="2"/>
</dbReference>
<evidence type="ECO:0000256" key="2">
    <source>
        <dbReference type="ARBA" id="ARBA00004613"/>
    </source>
</evidence>
<comment type="subcellular location">
    <subcellularLocation>
        <location evidence="2">Secreted</location>
    </subcellularLocation>
</comment>
<evidence type="ECO:0000256" key="4">
    <source>
        <dbReference type="ARBA" id="ARBA00022525"/>
    </source>
</evidence>
<dbReference type="CDD" id="cd09111">
    <property type="entry name" value="PLDc_ymdC_like_1"/>
    <property type="match status" value="1"/>
</dbReference>
<keyword evidence="8" id="KW-1185">Reference proteome</keyword>